<reference evidence="1" key="1">
    <citation type="submission" date="2021-04" db="EMBL/GenBank/DDBJ databases">
        <title>Whole genome sequencing of Enterococci isolates from hospitalized patients.</title>
        <authorList>
            <person name="Ogoti B.M."/>
            <person name="Onyambu F.G."/>
        </authorList>
    </citation>
    <scope>NUCLEOTIDE SEQUENCE</scope>
    <source>
        <strain evidence="1">242</strain>
    </source>
</reference>
<proteinExistence type="predicted"/>
<evidence type="ECO:0000313" key="2">
    <source>
        <dbReference type="Proteomes" id="UP000680045"/>
    </source>
</evidence>
<dbReference type="AlphaFoldDB" id="A0A941FKZ4"/>
<name>A0A941FKZ4_9BACI</name>
<dbReference type="Proteomes" id="UP000680045">
    <property type="component" value="Unassembled WGS sequence"/>
</dbReference>
<accession>A0A941FKZ4</accession>
<evidence type="ECO:0000313" key="1">
    <source>
        <dbReference type="EMBL" id="MBR8645401.1"/>
    </source>
</evidence>
<comment type="caution">
    <text evidence="1">The sequence shown here is derived from an EMBL/GenBank/DDBJ whole genome shotgun (WGS) entry which is preliminary data.</text>
</comment>
<dbReference type="EMBL" id="JAGTPW010000034">
    <property type="protein sequence ID" value="MBR8645401.1"/>
    <property type="molecule type" value="Genomic_DNA"/>
</dbReference>
<gene>
    <name evidence="1" type="ORF">KEH51_18215</name>
</gene>
<sequence>MQLVKWSYMRRYNIRAIFDQFPNSPVIFRKIRDYYFVYTVHWTAADAPIGIKELEEMEQLLNRELGTELQYLYRKMSYSS</sequence>
<organism evidence="1 2">
    <name type="scientific">Peribacillus frigoritolerans</name>
    <dbReference type="NCBI Taxonomy" id="450367"/>
    <lineage>
        <taxon>Bacteria</taxon>
        <taxon>Bacillati</taxon>
        <taxon>Bacillota</taxon>
        <taxon>Bacilli</taxon>
        <taxon>Bacillales</taxon>
        <taxon>Bacillaceae</taxon>
        <taxon>Peribacillus</taxon>
    </lineage>
</organism>
<protein>
    <submittedName>
        <fullName evidence="1">Uncharacterized protein</fullName>
    </submittedName>
</protein>